<name>A0A4Y2L8I4_ARAVE</name>
<dbReference type="OrthoDB" id="1728974at2759"/>
<dbReference type="Proteomes" id="UP000499080">
    <property type="component" value="Unassembled WGS sequence"/>
</dbReference>
<gene>
    <name evidence="1" type="ORF">AVEN_261934_1</name>
</gene>
<comment type="caution">
    <text evidence="1">The sequence shown here is derived from an EMBL/GenBank/DDBJ whole genome shotgun (WGS) entry which is preliminary data.</text>
</comment>
<accession>A0A4Y2L8I4</accession>
<dbReference type="AlphaFoldDB" id="A0A4Y2L8I4"/>
<dbReference type="PANTHER" id="PTHR10492:SF57">
    <property type="entry name" value="ATP-DEPENDENT DNA HELICASE"/>
    <property type="match status" value="1"/>
</dbReference>
<reference evidence="1 2" key="1">
    <citation type="journal article" date="2019" name="Sci. Rep.">
        <title>Orb-weaving spider Araneus ventricosus genome elucidates the spidroin gene catalogue.</title>
        <authorList>
            <person name="Kono N."/>
            <person name="Nakamura H."/>
            <person name="Ohtoshi R."/>
            <person name="Moran D.A.P."/>
            <person name="Shinohara A."/>
            <person name="Yoshida Y."/>
            <person name="Fujiwara M."/>
            <person name="Mori M."/>
            <person name="Tomita M."/>
            <person name="Arakawa K."/>
        </authorList>
    </citation>
    <scope>NUCLEOTIDE SEQUENCE [LARGE SCALE GENOMIC DNA]</scope>
</reference>
<sequence>MKDTKCTKKFPRKLQKETAHNENGYPQYRRRYPADRSETTTIKLRNGDYATVDNNWVVPYSSILAKIFNAHINVEACSSVREINHICKYFNKGRDQAIFNFKNTDLENTIDDVYTCHSGRCVSSNEPVWRLLGSPLHERHTTVTHLREWRTSLF</sequence>
<evidence type="ECO:0000313" key="2">
    <source>
        <dbReference type="Proteomes" id="UP000499080"/>
    </source>
</evidence>
<dbReference type="EMBL" id="BGPR01005495">
    <property type="protein sequence ID" value="GBN10719.1"/>
    <property type="molecule type" value="Genomic_DNA"/>
</dbReference>
<organism evidence="1 2">
    <name type="scientific">Araneus ventricosus</name>
    <name type="common">Orbweaver spider</name>
    <name type="synonym">Epeira ventricosa</name>
    <dbReference type="NCBI Taxonomy" id="182803"/>
    <lineage>
        <taxon>Eukaryota</taxon>
        <taxon>Metazoa</taxon>
        <taxon>Ecdysozoa</taxon>
        <taxon>Arthropoda</taxon>
        <taxon>Chelicerata</taxon>
        <taxon>Arachnida</taxon>
        <taxon>Araneae</taxon>
        <taxon>Araneomorphae</taxon>
        <taxon>Entelegynae</taxon>
        <taxon>Araneoidea</taxon>
        <taxon>Araneidae</taxon>
        <taxon>Araneus</taxon>
    </lineage>
</organism>
<proteinExistence type="predicted"/>
<evidence type="ECO:0000313" key="1">
    <source>
        <dbReference type="EMBL" id="GBN10719.1"/>
    </source>
</evidence>
<keyword evidence="2" id="KW-1185">Reference proteome</keyword>
<protein>
    <recommendedName>
        <fullName evidence="3">Helitron helicase-like domain-containing protein</fullName>
    </recommendedName>
</protein>
<evidence type="ECO:0008006" key="3">
    <source>
        <dbReference type="Google" id="ProtNLM"/>
    </source>
</evidence>
<dbReference type="PANTHER" id="PTHR10492">
    <property type="match status" value="1"/>
</dbReference>